<accession>A0AAD2D575</accession>
<evidence type="ECO:0000256" key="4">
    <source>
        <dbReference type="RuleBase" id="RU000561"/>
    </source>
</evidence>
<dbReference type="PANTHER" id="PTHR10986">
    <property type="entry name" value="39S RIBOSOMAL PROTEIN L20"/>
    <property type="match status" value="1"/>
</dbReference>
<dbReference type="Pfam" id="PF00453">
    <property type="entry name" value="Ribosomal_L20"/>
    <property type="match status" value="1"/>
</dbReference>
<evidence type="ECO:0000256" key="1">
    <source>
        <dbReference type="ARBA" id="ARBA00007698"/>
    </source>
</evidence>
<keyword evidence="6" id="KW-1185">Reference proteome</keyword>
<keyword evidence="3 4" id="KW-0687">Ribonucleoprotein</keyword>
<evidence type="ECO:0000256" key="3">
    <source>
        <dbReference type="ARBA" id="ARBA00023274"/>
    </source>
</evidence>
<organism evidence="5 6">
    <name type="scientific">Euplotes crassus</name>
    <dbReference type="NCBI Taxonomy" id="5936"/>
    <lineage>
        <taxon>Eukaryota</taxon>
        <taxon>Sar</taxon>
        <taxon>Alveolata</taxon>
        <taxon>Ciliophora</taxon>
        <taxon>Intramacronucleata</taxon>
        <taxon>Spirotrichea</taxon>
        <taxon>Hypotrichia</taxon>
        <taxon>Euplotida</taxon>
        <taxon>Euplotidae</taxon>
        <taxon>Moneuplotes</taxon>
    </lineage>
</organism>
<evidence type="ECO:0000313" key="5">
    <source>
        <dbReference type="EMBL" id="CAI2380226.1"/>
    </source>
</evidence>
<dbReference type="PRINTS" id="PR00062">
    <property type="entry name" value="RIBOSOMALL20"/>
</dbReference>
<evidence type="ECO:0008006" key="7">
    <source>
        <dbReference type="Google" id="ProtNLM"/>
    </source>
</evidence>
<evidence type="ECO:0000256" key="2">
    <source>
        <dbReference type="ARBA" id="ARBA00022980"/>
    </source>
</evidence>
<sequence length="218" mass="26227">MAIWAKKKVLRLAKGMSRKSNCFTIAIRRVQKKLQYQYRDRRRKKRTVRREWIHTINNACREHKVRYSAFICNLNRSNLVLNRKMLADLAVNEPYSFKATLDEVMKNNHIASAFLPKPRGDITYKEALKKNLLAFNVPEKEPEIPDLKILRLRNPERDAGTDADYYRLSFREEDEKWLADQKKLQLTLKEMKKHPREVIEDDWDENPELYKHKTWKRT</sequence>
<dbReference type="SUPFAM" id="SSF74731">
    <property type="entry name" value="Ribosomal protein L20"/>
    <property type="match status" value="1"/>
</dbReference>
<dbReference type="GO" id="GO:0019843">
    <property type="term" value="F:rRNA binding"/>
    <property type="evidence" value="ECO:0007669"/>
    <property type="project" value="InterPro"/>
</dbReference>
<evidence type="ECO:0000313" key="6">
    <source>
        <dbReference type="Proteomes" id="UP001295684"/>
    </source>
</evidence>
<dbReference type="GO" id="GO:0005840">
    <property type="term" value="C:ribosome"/>
    <property type="evidence" value="ECO:0007669"/>
    <property type="project" value="UniProtKB-KW"/>
</dbReference>
<dbReference type="GO" id="GO:0006412">
    <property type="term" value="P:translation"/>
    <property type="evidence" value="ECO:0007669"/>
    <property type="project" value="InterPro"/>
</dbReference>
<comment type="caution">
    <text evidence="5">The sequence shown here is derived from an EMBL/GenBank/DDBJ whole genome shotgun (WGS) entry which is preliminary data.</text>
</comment>
<dbReference type="Gene3D" id="6.10.160.10">
    <property type="match status" value="1"/>
</dbReference>
<gene>
    <name evidence="5" type="ORF">ECRASSUSDP1_LOCUS21658</name>
</gene>
<dbReference type="Proteomes" id="UP001295684">
    <property type="component" value="Unassembled WGS sequence"/>
</dbReference>
<proteinExistence type="inferred from homology"/>
<dbReference type="Gene3D" id="1.10.1900.20">
    <property type="entry name" value="Ribosomal protein L20"/>
    <property type="match status" value="1"/>
</dbReference>
<dbReference type="GO" id="GO:0003735">
    <property type="term" value="F:structural constituent of ribosome"/>
    <property type="evidence" value="ECO:0007669"/>
    <property type="project" value="InterPro"/>
</dbReference>
<dbReference type="EMBL" id="CAMPGE010022163">
    <property type="protein sequence ID" value="CAI2380226.1"/>
    <property type="molecule type" value="Genomic_DNA"/>
</dbReference>
<dbReference type="NCBIfam" id="TIGR01032">
    <property type="entry name" value="rplT_bact"/>
    <property type="match status" value="1"/>
</dbReference>
<name>A0AAD2D575_EUPCR</name>
<reference evidence="5" key="1">
    <citation type="submission" date="2023-07" db="EMBL/GenBank/DDBJ databases">
        <authorList>
            <consortium name="AG Swart"/>
            <person name="Singh M."/>
            <person name="Singh A."/>
            <person name="Seah K."/>
            <person name="Emmerich C."/>
        </authorList>
    </citation>
    <scope>NUCLEOTIDE SEQUENCE</scope>
    <source>
        <strain evidence="5">DP1</strain>
    </source>
</reference>
<dbReference type="CDD" id="cd07026">
    <property type="entry name" value="Ribosomal_L20"/>
    <property type="match status" value="1"/>
</dbReference>
<dbReference type="AlphaFoldDB" id="A0AAD2D575"/>
<keyword evidence="2 4" id="KW-0689">Ribosomal protein</keyword>
<dbReference type="InterPro" id="IPR005813">
    <property type="entry name" value="Ribosomal_bL20"/>
</dbReference>
<dbReference type="FunFam" id="1.10.1900.20:FF:000001">
    <property type="entry name" value="50S ribosomal protein L20"/>
    <property type="match status" value="1"/>
</dbReference>
<dbReference type="GO" id="GO:1990904">
    <property type="term" value="C:ribonucleoprotein complex"/>
    <property type="evidence" value="ECO:0007669"/>
    <property type="project" value="UniProtKB-KW"/>
</dbReference>
<comment type="similarity">
    <text evidence="1 4">Belongs to the bacterial ribosomal protein bL20 family.</text>
</comment>
<protein>
    <recommendedName>
        <fullName evidence="7">39S ribosomal protein L20, mitochondrial</fullName>
    </recommendedName>
</protein>
<dbReference type="InterPro" id="IPR035566">
    <property type="entry name" value="Ribosomal_protein_bL20_C"/>
</dbReference>